<feature type="transmembrane region" description="Helical" evidence="10">
    <location>
        <begin position="223"/>
        <end position="245"/>
    </location>
</feature>
<evidence type="ECO:0000256" key="3">
    <source>
        <dbReference type="ARBA" id="ARBA00011489"/>
    </source>
</evidence>
<evidence type="ECO:0000256" key="5">
    <source>
        <dbReference type="ARBA" id="ARBA00022692"/>
    </source>
</evidence>
<keyword evidence="7 10" id="KW-0472">Membrane</keyword>
<keyword evidence="4 10" id="KW-1003">Cell membrane</keyword>
<protein>
    <recommendedName>
        <fullName evidence="10">CASP-like protein</fullName>
    </recommendedName>
</protein>
<proteinExistence type="inferred from homology"/>
<keyword evidence="13" id="KW-1185">Reference proteome</keyword>
<evidence type="ECO:0000256" key="2">
    <source>
        <dbReference type="ARBA" id="ARBA00007651"/>
    </source>
</evidence>
<dbReference type="InterPro" id="IPR006702">
    <property type="entry name" value="CASP_dom"/>
</dbReference>
<evidence type="ECO:0000256" key="1">
    <source>
        <dbReference type="ARBA" id="ARBA00004651"/>
    </source>
</evidence>
<keyword evidence="5 10" id="KW-0812">Transmembrane</keyword>
<comment type="caution">
    <text evidence="10">Lacks conserved residue(s) required for the propagation of feature annotation.</text>
</comment>
<comment type="caution">
    <text evidence="12">The sequence shown here is derived from an EMBL/GenBank/DDBJ whole genome shotgun (WGS) entry which is preliminary data.</text>
</comment>
<comment type="subcellular location">
    <subcellularLocation>
        <location evidence="1 10">Cell membrane</location>
        <topology evidence="1 10">Multi-pass membrane protein</topology>
    </subcellularLocation>
</comment>
<feature type="transmembrane region" description="Helical" evidence="10">
    <location>
        <begin position="134"/>
        <end position="158"/>
    </location>
</feature>
<dbReference type="GO" id="GO:0005886">
    <property type="term" value="C:plasma membrane"/>
    <property type="evidence" value="ECO:0007669"/>
    <property type="project" value="UniProtKB-SubCell"/>
</dbReference>
<evidence type="ECO:0000256" key="8">
    <source>
        <dbReference type="ARBA" id="ARBA00023316"/>
    </source>
</evidence>
<comment type="similarity">
    <text evidence="2 10">Belongs to the Casparian strip membrane proteins (CASP) family.</text>
</comment>
<dbReference type="EMBL" id="WOCE01000019">
    <property type="protein sequence ID" value="KAE9593115.1"/>
    <property type="molecule type" value="Genomic_DNA"/>
</dbReference>
<dbReference type="Pfam" id="PF04535">
    <property type="entry name" value="CASP_dom"/>
    <property type="match status" value="2"/>
</dbReference>
<evidence type="ECO:0000313" key="13">
    <source>
        <dbReference type="Proteomes" id="UP000447434"/>
    </source>
</evidence>
<comment type="function">
    <text evidence="9">Regulates membrane-cell wall junctions and localized cell wall deposition. Required for establishment of the Casparian strip membrane domain (CSD) and the subsequent formation of Casparian strips, a cell wall modification of the root endodermis that determines an apoplastic barrier between the intraorganismal apoplasm and the extraorganismal apoplasm and prevents lateral diffusion.</text>
</comment>
<dbReference type="PANTHER" id="PTHR36488:SF11">
    <property type="entry name" value="CASP-LIKE PROTEIN"/>
    <property type="match status" value="1"/>
</dbReference>
<feature type="transmembrane region" description="Helical" evidence="10">
    <location>
        <begin position="56"/>
        <end position="76"/>
    </location>
</feature>
<evidence type="ECO:0000256" key="6">
    <source>
        <dbReference type="ARBA" id="ARBA00022989"/>
    </source>
</evidence>
<keyword evidence="6 10" id="KW-1133">Transmembrane helix</keyword>
<feature type="transmembrane region" description="Helical" evidence="10">
    <location>
        <begin position="96"/>
        <end position="122"/>
    </location>
</feature>
<organism evidence="12 13">
    <name type="scientific">Lupinus albus</name>
    <name type="common">White lupine</name>
    <name type="synonym">Lupinus termis</name>
    <dbReference type="NCBI Taxonomy" id="3870"/>
    <lineage>
        <taxon>Eukaryota</taxon>
        <taxon>Viridiplantae</taxon>
        <taxon>Streptophyta</taxon>
        <taxon>Embryophyta</taxon>
        <taxon>Tracheophyta</taxon>
        <taxon>Spermatophyta</taxon>
        <taxon>Magnoliopsida</taxon>
        <taxon>eudicotyledons</taxon>
        <taxon>Gunneridae</taxon>
        <taxon>Pentapetalae</taxon>
        <taxon>rosids</taxon>
        <taxon>fabids</taxon>
        <taxon>Fabales</taxon>
        <taxon>Fabaceae</taxon>
        <taxon>Papilionoideae</taxon>
        <taxon>50 kb inversion clade</taxon>
        <taxon>genistoids sensu lato</taxon>
        <taxon>core genistoids</taxon>
        <taxon>Genisteae</taxon>
        <taxon>Lupinus</taxon>
    </lineage>
</organism>
<accession>A0A6A4NQW1</accession>
<reference evidence="13" key="1">
    <citation type="journal article" date="2020" name="Nat. Commun.">
        <title>Genome sequence of the cluster root forming white lupin.</title>
        <authorList>
            <person name="Hufnagel B."/>
            <person name="Marques A."/>
            <person name="Soriano A."/>
            <person name="Marques L."/>
            <person name="Divol F."/>
            <person name="Doumas P."/>
            <person name="Sallet E."/>
            <person name="Mancinotti D."/>
            <person name="Carrere S."/>
            <person name="Marande W."/>
            <person name="Arribat S."/>
            <person name="Keller J."/>
            <person name="Huneau C."/>
            <person name="Blein T."/>
            <person name="Aime D."/>
            <person name="Laguerre M."/>
            <person name="Taylor J."/>
            <person name="Schubert V."/>
            <person name="Nelson M."/>
            <person name="Geu-Flores F."/>
            <person name="Crespi M."/>
            <person name="Gallardo-Guerrero K."/>
            <person name="Delaux P.-M."/>
            <person name="Salse J."/>
            <person name="Berges H."/>
            <person name="Guyot R."/>
            <person name="Gouzy J."/>
            <person name="Peret B."/>
        </authorList>
    </citation>
    <scope>NUCLEOTIDE SEQUENCE [LARGE SCALE GENOMIC DNA]</scope>
    <source>
        <strain evidence="13">cv. Amiga</strain>
    </source>
</reference>
<evidence type="ECO:0000313" key="12">
    <source>
        <dbReference type="EMBL" id="KAE9593115.1"/>
    </source>
</evidence>
<feature type="transmembrane region" description="Helical" evidence="10">
    <location>
        <begin position="170"/>
        <end position="196"/>
    </location>
</feature>
<dbReference type="OrthoDB" id="753675at2759"/>
<name>A0A6A4NQW1_LUPAL</name>
<evidence type="ECO:0000256" key="4">
    <source>
        <dbReference type="ARBA" id="ARBA00022475"/>
    </source>
</evidence>
<dbReference type="Proteomes" id="UP000447434">
    <property type="component" value="Chromosome 19"/>
</dbReference>
<evidence type="ECO:0000256" key="10">
    <source>
        <dbReference type="RuleBase" id="RU361233"/>
    </source>
</evidence>
<dbReference type="NCBIfam" id="TIGR01569">
    <property type="entry name" value="A_tha_TIGR01569"/>
    <property type="match status" value="2"/>
</dbReference>
<comment type="subunit">
    <text evidence="3 10">Homodimer and heterodimers.</text>
</comment>
<dbReference type="InterPro" id="IPR044173">
    <property type="entry name" value="CASPL"/>
</dbReference>
<evidence type="ECO:0000259" key="11">
    <source>
        <dbReference type="Pfam" id="PF04535"/>
    </source>
</evidence>
<dbReference type="AlphaFoldDB" id="A0A6A4NQW1"/>
<gene>
    <name evidence="12" type="ORF">Lalb_Chr19g0136371</name>
</gene>
<dbReference type="PANTHER" id="PTHR36488">
    <property type="entry name" value="CASP-LIKE PROTEIN 1U1"/>
    <property type="match status" value="1"/>
</dbReference>
<dbReference type="InterPro" id="IPR006459">
    <property type="entry name" value="CASP/CASPL"/>
</dbReference>
<evidence type="ECO:0000256" key="9">
    <source>
        <dbReference type="ARBA" id="ARBA00025302"/>
    </source>
</evidence>
<keyword evidence="8" id="KW-0961">Cell wall biogenesis/degradation</keyword>
<sequence length="248" mass="26196">MDSGKHSEVTAVTMPEIKDKGKAVTWAAPLSGYSVSTKAVPHPRPGWKKGVAITDFALRLGAIGAALGSAVTMGTNEELLPFFTQFLQFHAQWNNFPMFQFFVVANGVIGGYMILALPFSYVCIVRPHTIGPRLGLMIVDIVMMGVVTGAASSAAAIVYLSHNGSEDANWIAICQAAVMMGVVTGAASSAAAIVYLSHNGSEDANWIAICQGYSNFCQTSSEAVVLSFVAAVFLMCLVPLSALALERN</sequence>
<feature type="domain" description="Casparian strip membrane protein" evidence="11">
    <location>
        <begin position="49"/>
        <end position="176"/>
    </location>
</feature>
<evidence type="ECO:0000256" key="7">
    <source>
        <dbReference type="ARBA" id="ARBA00023136"/>
    </source>
</evidence>
<dbReference type="GO" id="GO:0071555">
    <property type="term" value="P:cell wall organization"/>
    <property type="evidence" value="ECO:0007669"/>
    <property type="project" value="UniProtKB-KW"/>
</dbReference>
<feature type="domain" description="Casparian strip membrane protein" evidence="11">
    <location>
        <begin position="178"/>
        <end position="233"/>
    </location>
</feature>